<feature type="domain" description="Histidine kinase/HSP90-like ATPase" evidence="1">
    <location>
        <begin position="16"/>
        <end position="133"/>
    </location>
</feature>
<dbReference type="PANTHER" id="PTHR35801:SF1">
    <property type="entry name" value="PHOSPHOSERINE PHOSPHATASE RSBX"/>
    <property type="match status" value="1"/>
</dbReference>
<dbReference type="GO" id="GO:0004674">
    <property type="term" value="F:protein serine/threonine kinase activity"/>
    <property type="evidence" value="ECO:0007669"/>
    <property type="project" value="UniProtKB-EC"/>
</dbReference>
<dbReference type="EMBL" id="CAMAPC010000002">
    <property type="protein sequence ID" value="CAH9050197.1"/>
    <property type="molecule type" value="Genomic_DNA"/>
</dbReference>
<dbReference type="InterPro" id="IPR036457">
    <property type="entry name" value="PPM-type-like_dom_sf"/>
</dbReference>
<gene>
    <name evidence="2" type="primary">spoIIAB</name>
    <name evidence="2" type="ORF">PSECIP111854_00480</name>
</gene>
<evidence type="ECO:0000313" key="3">
    <source>
        <dbReference type="Proteomes" id="UP001152467"/>
    </source>
</evidence>
<name>A0A9W4VLV8_9GAMM</name>
<accession>A0A9W4VLV8</accession>
<proteinExistence type="predicted"/>
<dbReference type="SUPFAM" id="SSF55874">
    <property type="entry name" value="ATPase domain of HSP90 chaperone/DNA topoisomerase II/histidine kinase"/>
    <property type="match status" value="1"/>
</dbReference>
<keyword evidence="3" id="KW-1185">Reference proteome</keyword>
<dbReference type="Gene3D" id="3.30.565.10">
    <property type="entry name" value="Histidine kinase-like ATPase, C-terminal domain"/>
    <property type="match status" value="1"/>
</dbReference>
<keyword evidence="2" id="KW-0808">Transferase</keyword>
<evidence type="ECO:0000259" key="1">
    <source>
        <dbReference type="Pfam" id="PF13581"/>
    </source>
</evidence>
<dbReference type="InterPro" id="IPR036890">
    <property type="entry name" value="HATPase_C_sf"/>
</dbReference>
<dbReference type="RefSeq" id="WP_261625689.1">
    <property type="nucleotide sequence ID" value="NZ_CAMAPC010000002.1"/>
</dbReference>
<dbReference type="SUPFAM" id="SSF81606">
    <property type="entry name" value="PP2C-like"/>
    <property type="match status" value="1"/>
</dbReference>
<dbReference type="AlphaFoldDB" id="A0A9W4VLV8"/>
<reference evidence="2" key="1">
    <citation type="submission" date="2022-07" db="EMBL/GenBank/DDBJ databases">
        <authorList>
            <person name="Criscuolo A."/>
        </authorList>
    </citation>
    <scope>NUCLEOTIDE SEQUENCE</scope>
    <source>
        <strain evidence="2">CIP111854</strain>
    </source>
</reference>
<organism evidence="2 3">
    <name type="scientific">Pseudoalteromonas holothuriae</name>
    <dbReference type="NCBI Taxonomy" id="2963714"/>
    <lineage>
        <taxon>Bacteria</taxon>
        <taxon>Pseudomonadati</taxon>
        <taxon>Pseudomonadota</taxon>
        <taxon>Gammaproteobacteria</taxon>
        <taxon>Alteromonadales</taxon>
        <taxon>Pseudoalteromonadaceae</taxon>
        <taxon>Pseudoalteromonas</taxon>
    </lineage>
</organism>
<dbReference type="EC" id="2.7.11.1" evidence="2"/>
<dbReference type="InterPro" id="IPR003594">
    <property type="entry name" value="HATPase_dom"/>
</dbReference>
<dbReference type="Pfam" id="PF13581">
    <property type="entry name" value="HATPase_c_2"/>
    <property type="match status" value="1"/>
</dbReference>
<comment type="caution">
    <text evidence="2">The sequence shown here is derived from an EMBL/GenBank/DDBJ whole genome shotgun (WGS) entry which is preliminary data.</text>
</comment>
<dbReference type="PANTHER" id="PTHR35801">
    <property type="entry name" value="PHOSPHOSERINE PHOSPHATASE RSBX"/>
    <property type="match status" value="1"/>
</dbReference>
<protein>
    <submittedName>
        <fullName evidence="2">Anti-sigma F factor</fullName>
        <ecNumber evidence="2">2.7.11.1</ecNumber>
    </submittedName>
</protein>
<sequence length="333" mass="36309">MNIAVTNSVVITIEEPEDAYYVAQEARHLAFELGFSDFDIGMITIAVAEIATNVVRYALPGIATLKKLELDKGIEVTIEDNGPGISDLEQAMVDGFSTHCEPSIGKGLGSANRCVEEFIVNKTDSNGTSITLRHYLPLLDNLIEKIGISFPAVGLHDNGDQYCLKQYQGDKLFACVIDGAGKGANAAVASQYALGIAQKHYRDSFDSIIKQCHCALKIRRPFRPVQMALLRLTPDSLEFCAIGDVGIKIIADSKESFAVHDGSVGLTLPKKIHIHQIDRPKNLTVFLHSDGVVLPNDINLDSQISLERSSCQLYNQVALANDDATLIVIRDKL</sequence>
<dbReference type="Gene3D" id="3.60.40.10">
    <property type="entry name" value="PPM-type phosphatase domain"/>
    <property type="match status" value="1"/>
</dbReference>
<dbReference type="InterPro" id="IPR039248">
    <property type="entry name" value="Ptase_RsbX"/>
</dbReference>
<evidence type="ECO:0000313" key="2">
    <source>
        <dbReference type="EMBL" id="CAH9050197.1"/>
    </source>
</evidence>
<dbReference type="Proteomes" id="UP001152467">
    <property type="component" value="Unassembled WGS sequence"/>
</dbReference>